<protein>
    <recommendedName>
        <fullName evidence="6">ATPase V1 complex subunit H C-terminal domain-containing protein</fullName>
    </recommendedName>
</protein>
<comment type="similarity">
    <text evidence="1">Belongs to the V-ATPase H subunit family.</text>
</comment>
<evidence type="ECO:0000313" key="8">
    <source>
        <dbReference type="Proteomes" id="UP001165085"/>
    </source>
</evidence>
<dbReference type="Proteomes" id="UP001165085">
    <property type="component" value="Unassembled WGS sequence"/>
</dbReference>
<accession>A0A9W7BNZ2</accession>
<dbReference type="Gene3D" id="1.25.10.10">
    <property type="entry name" value="Leucine-rich Repeat Variant"/>
    <property type="match status" value="1"/>
</dbReference>
<evidence type="ECO:0000256" key="3">
    <source>
        <dbReference type="ARBA" id="ARBA00022781"/>
    </source>
</evidence>
<organism evidence="7 8">
    <name type="scientific">Triparma strigata</name>
    <dbReference type="NCBI Taxonomy" id="1606541"/>
    <lineage>
        <taxon>Eukaryota</taxon>
        <taxon>Sar</taxon>
        <taxon>Stramenopiles</taxon>
        <taxon>Ochrophyta</taxon>
        <taxon>Bolidophyceae</taxon>
        <taxon>Parmales</taxon>
        <taxon>Triparmaceae</taxon>
        <taxon>Triparma</taxon>
    </lineage>
</organism>
<dbReference type="PANTHER" id="PTHR10698:SF0">
    <property type="entry name" value="V-TYPE PROTON ATPASE SUBUNIT H"/>
    <property type="match status" value="1"/>
</dbReference>
<feature type="region of interest" description="Disordered" evidence="5">
    <location>
        <begin position="1"/>
        <end position="26"/>
    </location>
</feature>
<dbReference type="GO" id="GO:0046961">
    <property type="term" value="F:proton-transporting ATPase activity, rotational mechanism"/>
    <property type="evidence" value="ECO:0007669"/>
    <property type="project" value="InterPro"/>
</dbReference>
<dbReference type="InterPro" id="IPR011987">
    <property type="entry name" value="ATPase_V1-cplx_hsu_C"/>
</dbReference>
<dbReference type="AlphaFoldDB" id="A0A9W7BNZ2"/>
<evidence type="ECO:0000259" key="6">
    <source>
        <dbReference type="Pfam" id="PF11698"/>
    </source>
</evidence>
<evidence type="ECO:0000313" key="7">
    <source>
        <dbReference type="EMBL" id="GMH90714.1"/>
    </source>
</evidence>
<dbReference type="InterPro" id="IPR004908">
    <property type="entry name" value="ATPase_V1-cplx_hsu"/>
</dbReference>
<dbReference type="InterPro" id="IPR016024">
    <property type="entry name" value="ARM-type_fold"/>
</dbReference>
<feature type="domain" description="ATPase V1 complex subunit H C-terminal" evidence="6">
    <location>
        <begin position="327"/>
        <end position="441"/>
    </location>
</feature>
<evidence type="ECO:0000256" key="5">
    <source>
        <dbReference type="SAM" id="MobiDB-lite"/>
    </source>
</evidence>
<reference evidence="8" key="1">
    <citation type="journal article" date="2023" name="Commun. Biol.">
        <title>Genome analysis of Parmales, the sister group of diatoms, reveals the evolutionary specialization of diatoms from phago-mixotrophs to photoautotrophs.</title>
        <authorList>
            <person name="Ban H."/>
            <person name="Sato S."/>
            <person name="Yoshikawa S."/>
            <person name="Yamada K."/>
            <person name="Nakamura Y."/>
            <person name="Ichinomiya M."/>
            <person name="Sato N."/>
            <person name="Blanc-Mathieu R."/>
            <person name="Endo H."/>
            <person name="Kuwata A."/>
            <person name="Ogata H."/>
        </authorList>
    </citation>
    <scope>NUCLEOTIDE SEQUENCE [LARGE SCALE GENOMIC DNA]</scope>
    <source>
        <strain evidence="8">NIES 3701</strain>
    </source>
</reference>
<dbReference type="InterPro" id="IPR011989">
    <property type="entry name" value="ARM-like"/>
</dbReference>
<proteinExistence type="inferred from homology"/>
<evidence type="ECO:0000256" key="2">
    <source>
        <dbReference type="ARBA" id="ARBA00022448"/>
    </source>
</evidence>
<dbReference type="InterPro" id="IPR038497">
    <property type="entry name" value="ATPase_V1-cplx_hsu_C_sf"/>
</dbReference>
<keyword evidence="3" id="KW-0375">Hydrogen ion transport</keyword>
<dbReference type="OrthoDB" id="10263554at2759"/>
<gene>
    <name evidence="7" type="ORF">TrST_g2090</name>
</gene>
<keyword evidence="8" id="KW-1185">Reference proteome</keyword>
<evidence type="ECO:0000256" key="1">
    <source>
        <dbReference type="ARBA" id="ARBA00008613"/>
    </source>
</evidence>
<comment type="caution">
    <text evidence="7">The sequence shown here is derived from an EMBL/GenBank/DDBJ whole genome shotgun (WGS) entry which is preliminary data.</text>
</comment>
<feature type="compositionally biased region" description="Polar residues" evidence="5">
    <location>
        <begin position="1"/>
        <end position="23"/>
    </location>
</feature>
<dbReference type="Pfam" id="PF11698">
    <property type="entry name" value="V-ATPase_H_C"/>
    <property type="match status" value="1"/>
</dbReference>
<keyword evidence="4" id="KW-0406">Ion transport</keyword>
<dbReference type="PANTHER" id="PTHR10698">
    <property type="entry name" value="V-TYPE PROTON ATPASE SUBUNIT H"/>
    <property type="match status" value="1"/>
</dbReference>
<dbReference type="Gene3D" id="1.25.40.150">
    <property type="entry name" value="V-type ATPase, subunit H, C-terminal domain"/>
    <property type="match status" value="1"/>
</dbReference>
<name>A0A9W7BNZ2_9STRA</name>
<sequence length="445" mass="49055">MTSFTSNTRGFPAPASSSPTKVTCPTVPPSPYASSTGFSEINWDIFSRSGTLTSSETQILRMAETNPLTYVLIDPTDSKTYVNALVKTLGIESSNEVRHYVLSRILEVLSCEVKGVENLFWEGGEVKGSSILLRCVQSSDGWSVKASSCILSHLLTTSSTPSTPALKELIKTIFTILSNEPSTLPRVITALTVIVKGEDGRKECLEQGGVGCLGRFLRGGEAGGQTTYEVVFVLWCMSFESNLDSFRVSQTVPLLHQILTTSNRDKITRVTIATLKNLTSSPPLVSEMSSLNLLKRVNNLLSSPQSDPDVLSDLSTLKTLLEKSYQNLTTWDVYVSELKSGILEWGAVHTERFWRENSKNMEDNDFEILKILNRLLVSGSTQTIAIACYDIGEFSRFYPGGRGLVKKMGGKDRVMELIESEDEEVGRQALVAVSKVMVQNWEFVK</sequence>
<dbReference type="GO" id="GO:0000221">
    <property type="term" value="C:vacuolar proton-transporting V-type ATPase, V1 domain"/>
    <property type="evidence" value="ECO:0007669"/>
    <property type="project" value="InterPro"/>
</dbReference>
<keyword evidence="2" id="KW-0813">Transport</keyword>
<evidence type="ECO:0000256" key="4">
    <source>
        <dbReference type="ARBA" id="ARBA00023065"/>
    </source>
</evidence>
<dbReference type="SUPFAM" id="SSF48371">
    <property type="entry name" value="ARM repeat"/>
    <property type="match status" value="1"/>
</dbReference>
<dbReference type="Pfam" id="PF03224">
    <property type="entry name" value="V-ATPase_H_N"/>
    <property type="match status" value="1"/>
</dbReference>
<dbReference type="EMBL" id="BRXY01000375">
    <property type="protein sequence ID" value="GMH90714.1"/>
    <property type="molecule type" value="Genomic_DNA"/>
</dbReference>